<feature type="region of interest" description="Disordered" evidence="1">
    <location>
        <begin position="59"/>
        <end position="100"/>
    </location>
</feature>
<feature type="region of interest" description="Disordered" evidence="1">
    <location>
        <begin position="490"/>
        <end position="552"/>
    </location>
</feature>
<dbReference type="EMBL" id="JBICCN010000243">
    <property type="protein sequence ID" value="KAL3084074.1"/>
    <property type="molecule type" value="Genomic_DNA"/>
</dbReference>
<evidence type="ECO:0000256" key="1">
    <source>
        <dbReference type="SAM" id="MobiDB-lite"/>
    </source>
</evidence>
<dbReference type="Proteomes" id="UP001620645">
    <property type="component" value="Unassembled WGS sequence"/>
</dbReference>
<feature type="compositionally biased region" description="Polar residues" evidence="1">
    <location>
        <begin position="216"/>
        <end position="233"/>
    </location>
</feature>
<organism evidence="2 3">
    <name type="scientific">Heterodera schachtii</name>
    <name type="common">Sugarbeet cyst nematode worm</name>
    <name type="synonym">Tylenchus schachtii</name>
    <dbReference type="NCBI Taxonomy" id="97005"/>
    <lineage>
        <taxon>Eukaryota</taxon>
        <taxon>Metazoa</taxon>
        <taxon>Ecdysozoa</taxon>
        <taxon>Nematoda</taxon>
        <taxon>Chromadorea</taxon>
        <taxon>Rhabditida</taxon>
        <taxon>Tylenchina</taxon>
        <taxon>Tylenchomorpha</taxon>
        <taxon>Tylenchoidea</taxon>
        <taxon>Heteroderidae</taxon>
        <taxon>Heteroderinae</taxon>
        <taxon>Heterodera</taxon>
    </lineage>
</organism>
<sequence>MVINSANIAMGQFMPNYHQQQQIQQSSLFPQRSNWEYDDAQQQQQQQQQLLEQQSQNNFDAHRQWHQQQQQQQQYQQQQQQQYQQQFPHRQPHPRFIPPSQNQQQLLPFAAYRHPAFTAPIATAAGIDQSQHARLARIADESEPFGAQTAASSGTNFARSSPPASSMFGQSMFGQPPNGGANFGGGHDFQQLLATVAEKLPKIAETMANLGGGGRSTFSSKGDLSQKESTSNSAIETGINKRDGDMFSLARREYGIDGEALIKRQREEAEDKSSAAVINSMPEPGSLFSFNKLLSAFGAGTDSSSAINSPVLKSVDGDPELFQKTYRLPKSEAEQTTNIQKSENSEKSAPESSNSARTEKRNHQSAYGSGGGDGFLRPTEDGGDHLTPPPELPASTQNVLNSLLQQFSIPGLNMMGIKPTTMSSVLGPQEEKQLGTVDQPQKPITVDEENGGDLFGSLMKGKLPQMPDWLRSFGLENILGSMNGTKGTKTAGADGGGAGEDTGNALAQLFGRSGGGSGSSANGGEAGGTGGGKGFALSSVFGSGLDDMPRRR</sequence>
<evidence type="ECO:0000313" key="3">
    <source>
        <dbReference type="Proteomes" id="UP001620645"/>
    </source>
</evidence>
<comment type="caution">
    <text evidence="2">The sequence shown here is derived from an EMBL/GenBank/DDBJ whole genome shotgun (WGS) entry which is preliminary data.</text>
</comment>
<feature type="region of interest" description="Disordered" evidence="1">
    <location>
        <begin position="214"/>
        <end position="233"/>
    </location>
</feature>
<feature type="region of interest" description="Disordered" evidence="1">
    <location>
        <begin position="326"/>
        <end position="395"/>
    </location>
</feature>
<keyword evidence="3" id="KW-1185">Reference proteome</keyword>
<feature type="compositionally biased region" description="Low complexity" evidence="1">
    <location>
        <begin position="67"/>
        <end position="86"/>
    </location>
</feature>
<proteinExistence type="predicted"/>
<dbReference type="AlphaFoldDB" id="A0ABD2IVY8"/>
<reference evidence="2 3" key="1">
    <citation type="submission" date="2024-10" db="EMBL/GenBank/DDBJ databases">
        <authorList>
            <person name="Kim D."/>
        </authorList>
    </citation>
    <scope>NUCLEOTIDE SEQUENCE [LARGE SCALE GENOMIC DNA]</scope>
    <source>
        <strain evidence="2">Taebaek</strain>
    </source>
</reference>
<name>A0ABD2IVY8_HETSC</name>
<evidence type="ECO:0000313" key="2">
    <source>
        <dbReference type="EMBL" id="KAL3084074.1"/>
    </source>
</evidence>
<feature type="compositionally biased region" description="Gly residues" evidence="1">
    <location>
        <begin position="524"/>
        <end position="534"/>
    </location>
</feature>
<protein>
    <submittedName>
        <fullName evidence="2">Uncharacterized protein</fullName>
    </submittedName>
</protein>
<accession>A0ABD2IVY8</accession>
<gene>
    <name evidence="2" type="ORF">niasHS_009207</name>
</gene>